<keyword evidence="4" id="KW-0378">Hydrolase</keyword>
<organism evidence="7 8">
    <name type="scientific">Pseudooceanicola spongiae</name>
    <dbReference type="NCBI Taxonomy" id="2613965"/>
    <lineage>
        <taxon>Bacteria</taxon>
        <taxon>Pseudomonadati</taxon>
        <taxon>Pseudomonadota</taxon>
        <taxon>Alphaproteobacteria</taxon>
        <taxon>Rhodobacterales</taxon>
        <taxon>Paracoccaceae</taxon>
        <taxon>Pseudooceanicola</taxon>
    </lineage>
</organism>
<comment type="similarity">
    <text evidence="1 5">Belongs to the acylphosphatase family.</text>
</comment>
<evidence type="ECO:0000256" key="2">
    <source>
        <dbReference type="ARBA" id="ARBA00012150"/>
    </source>
</evidence>
<dbReference type="InterPro" id="IPR017968">
    <property type="entry name" value="Acylphosphatase_CS"/>
</dbReference>
<sequence>MADITRTARITGRVQGVAYRAWVRGQAGKFGLGGWVRNCDDGAVMALFHGPEAQVEAMITACWSGPVAASVRNIETGSGTPPTEPGFHIQR</sequence>
<evidence type="ECO:0000313" key="8">
    <source>
        <dbReference type="Proteomes" id="UP000594118"/>
    </source>
</evidence>
<dbReference type="KEGG" id="pshq:F3W81_20340"/>
<accession>A0A7L9WTY6</accession>
<dbReference type="Proteomes" id="UP000594118">
    <property type="component" value="Chromosome"/>
</dbReference>
<dbReference type="PRINTS" id="PR00112">
    <property type="entry name" value="ACYLPHPHTASE"/>
</dbReference>
<dbReference type="AlphaFoldDB" id="A0A7L9WTY6"/>
<dbReference type="EMBL" id="CP045201">
    <property type="protein sequence ID" value="QOL82978.1"/>
    <property type="molecule type" value="Genomic_DNA"/>
</dbReference>
<dbReference type="InterPro" id="IPR036046">
    <property type="entry name" value="Acylphosphatase-like_dom_sf"/>
</dbReference>
<feature type="active site" evidence="4">
    <location>
        <position position="38"/>
    </location>
</feature>
<keyword evidence="8" id="KW-1185">Reference proteome</keyword>
<feature type="active site" evidence="4">
    <location>
        <position position="20"/>
    </location>
</feature>
<name>A0A7L9WTY6_9RHOB</name>
<dbReference type="Gene3D" id="3.30.70.100">
    <property type="match status" value="1"/>
</dbReference>
<evidence type="ECO:0000256" key="4">
    <source>
        <dbReference type="PROSITE-ProRule" id="PRU00520"/>
    </source>
</evidence>
<feature type="domain" description="Acylphosphatase-like" evidence="6">
    <location>
        <begin position="5"/>
        <end position="91"/>
    </location>
</feature>
<dbReference type="PANTHER" id="PTHR47268:SF4">
    <property type="entry name" value="ACYLPHOSPHATASE"/>
    <property type="match status" value="1"/>
</dbReference>
<dbReference type="PANTHER" id="PTHR47268">
    <property type="entry name" value="ACYLPHOSPHATASE"/>
    <property type="match status" value="1"/>
</dbReference>
<comment type="catalytic activity">
    <reaction evidence="3 4">
        <text>an acyl phosphate + H2O = a carboxylate + phosphate + H(+)</text>
        <dbReference type="Rhea" id="RHEA:14965"/>
        <dbReference type="ChEBI" id="CHEBI:15377"/>
        <dbReference type="ChEBI" id="CHEBI:15378"/>
        <dbReference type="ChEBI" id="CHEBI:29067"/>
        <dbReference type="ChEBI" id="CHEBI:43474"/>
        <dbReference type="ChEBI" id="CHEBI:59918"/>
        <dbReference type="EC" id="3.6.1.7"/>
    </reaction>
</comment>
<dbReference type="InterPro" id="IPR020456">
    <property type="entry name" value="Acylphosphatase"/>
</dbReference>
<protein>
    <recommendedName>
        <fullName evidence="2 4">acylphosphatase</fullName>
        <ecNumber evidence="2 4">3.6.1.7</ecNumber>
    </recommendedName>
</protein>
<dbReference type="EC" id="3.6.1.7" evidence="2 4"/>
<dbReference type="Pfam" id="PF00708">
    <property type="entry name" value="Acylphosphatase"/>
    <property type="match status" value="1"/>
</dbReference>
<evidence type="ECO:0000256" key="3">
    <source>
        <dbReference type="ARBA" id="ARBA00047645"/>
    </source>
</evidence>
<gene>
    <name evidence="7" type="ORF">F3W81_20340</name>
</gene>
<dbReference type="InterPro" id="IPR001792">
    <property type="entry name" value="Acylphosphatase-like_dom"/>
</dbReference>
<evidence type="ECO:0000313" key="7">
    <source>
        <dbReference type="EMBL" id="QOL82978.1"/>
    </source>
</evidence>
<dbReference type="RefSeq" id="WP_193081394.1">
    <property type="nucleotide sequence ID" value="NZ_CP045201.1"/>
</dbReference>
<dbReference type="SUPFAM" id="SSF54975">
    <property type="entry name" value="Acylphosphatase/BLUF domain-like"/>
    <property type="match status" value="1"/>
</dbReference>
<evidence type="ECO:0000259" key="6">
    <source>
        <dbReference type="PROSITE" id="PS51160"/>
    </source>
</evidence>
<dbReference type="GO" id="GO:0003998">
    <property type="term" value="F:acylphosphatase activity"/>
    <property type="evidence" value="ECO:0007669"/>
    <property type="project" value="UniProtKB-EC"/>
</dbReference>
<dbReference type="PROSITE" id="PS00151">
    <property type="entry name" value="ACYLPHOSPHATASE_2"/>
    <property type="match status" value="1"/>
</dbReference>
<dbReference type="PROSITE" id="PS51160">
    <property type="entry name" value="ACYLPHOSPHATASE_3"/>
    <property type="match status" value="1"/>
</dbReference>
<evidence type="ECO:0000256" key="5">
    <source>
        <dbReference type="RuleBase" id="RU004168"/>
    </source>
</evidence>
<reference evidence="7 8" key="1">
    <citation type="submission" date="2019-10" db="EMBL/GenBank/DDBJ databases">
        <title>Pseudopuniceibacterium sp. HQ09 islated from Antarctica.</title>
        <authorList>
            <person name="Liao L."/>
            <person name="Su S."/>
            <person name="Chen B."/>
            <person name="Yu Y."/>
        </authorList>
    </citation>
    <scope>NUCLEOTIDE SEQUENCE [LARGE SCALE GENOMIC DNA]</scope>
    <source>
        <strain evidence="7 8">HQ09</strain>
    </source>
</reference>
<evidence type="ECO:0000256" key="1">
    <source>
        <dbReference type="ARBA" id="ARBA00005614"/>
    </source>
</evidence>
<proteinExistence type="inferred from homology"/>